<dbReference type="WBParaSite" id="PgB03_g020_t01">
    <property type="protein sequence ID" value="PgB03_g020_t01"/>
    <property type="gene ID" value="PgB03_g020"/>
</dbReference>
<keyword evidence="3" id="KW-1185">Reference proteome</keyword>
<organism evidence="3 4">
    <name type="scientific">Parascaris univalens</name>
    <name type="common">Nematode worm</name>
    <dbReference type="NCBI Taxonomy" id="6257"/>
    <lineage>
        <taxon>Eukaryota</taxon>
        <taxon>Metazoa</taxon>
        <taxon>Ecdysozoa</taxon>
        <taxon>Nematoda</taxon>
        <taxon>Chromadorea</taxon>
        <taxon>Rhabditida</taxon>
        <taxon>Spirurina</taxon>
        <taxon>Ascaridomorpha</taxon>
        <taxon>Ascaridoidea</taxon>
        <taxon>Ascarididae</taxon>
        <taxon>Parascaris</taxon>
    </lineage>
</organism>
<name>A0A914ZHW0_PARUN</name>
<sequence>MSIRFLCAIILLPNVLSSSLNCTFDAQCCWFSRHGLTPWKITNGGSTNVSSRRTFHTEKSKGSLTIRGESSQLSGNNFISVTMAPNETISAEWTSCPFCSRSGLVTIKLMAWHSPTADLQLCWRFKGNTEMQTKKCATVRRWTQFGYTISRFAVPRERRLQFYIQMVNKESRSTAIAVIDRILVETSLCNQVYPKQQLNSAAKKSSSSNAPLAHRYIKEPPKSTSPASFN</sequence>
<feature type="signal peptide" evidence="2">
    <location>
        <begin position="1"/>
        <end position="17"/>
    </location>
</feature>
<evidence type="ECO:0000313" key="4">
    <source>
        <dbReference type="WBParaSite" id="PgB03_g020_t01"/>
    </source>
</evidence>
<evidence type="ECO:0000256" key="2">
    <source>
        <dbReference type="SAM" id="SignalP"/>
    </source>
</evidence>
<evidence type="ECO:0000256" key="1">
    <source>
        <dbReference type="SAM" id="MobiDB-lite"/>
    </source>
</evidence>
<proteinExistence type="predicted"/>
<feature type="compositionally biased region" description="Low complexity" evidence="1">
    <location>
        <begin position="200"/>
        <end position="210"/>
    </location>
</feature>
<feature type="chain" id="PRO_5037965837" evidence="2">
    <location>
        <begin position="18"/>
        <end position="230"/>
    </location>
</feature>
<evidence type="ECO:0000313" key="3">
    <source>
        <dbReference type="Proteomes" id="UP000887569"/>
    </source>
</evidence>
<protein>
    <submittedName>
        <fullName evidence="4">MAM domain-containing protein</fullName>
    </submittedName>
</protein>
<dbReference type="AlphaFoldDB" id="A0A914ZHW0"/>
<feature type="region of interest" description="Disordered" evidence="1">
    <location>
        <begin position="200"/>
        <end position="230"/>
    </location>
</feature>
<accession>A0A914ZHW0</accession>
<keyword evidence="2" id="KW-0732">Signal</keyword>
<dbReference type="Proteomes" id="UP000887569">
    <property type="component" value="Unplaced"/>
</dbReference>
<reference evidence="4" key="1">
    <citation type="submission" date="2022-11" db="UniProtKB">
        <authorList>
            <consortium name="WormBaseParasite"/>
        </authorList>
    </citation>
    <scope>IDENTIFICATION</scope>
</reference>